<feature type="domain" description="Methyltransferase type 11" evidence="1">
    <location>
        <begin position="90"/>
        <end position="167"/>
    </location>
</feature>
<name>A0A1G1VNK6_9BACT</name>
<evidence type="ECO:0000313" key="2">
    <source>
        <dbReference type="EMBL" id="OGY16943.1"/>
    </source>
</evidence>
<dbReference type="EMBL" id="MHCI01000008">
    <property type="protein sequence ID" value="OGY16943.1"/>
    <property type="molecule type" value="Genomic_DNA"/>
</dbReference>
<dbReference type="Pfam" id="PF08241">
    <property type="entry name" value="Methyltransf_11"/>
    <property type="match status" value="1"/>
</dbReference>
<dbReference type="CDD" id="cd02440">
    <property type="entry name" value="AdoMet_MTases"/>
    <property type="match status" value="1"/>
</dbReference>
<dbReference type="Gene3D" id="3.40.50.150">
    <property type="entry name" value="Vaccinia Virus protein VP39"/>
    <property type="match status" value="1"/>
</dbReference>
<proteinExistence type="predicted"/>
<dbReference type="PANTHER" id="PTHR43591">
    <property type="entry name" value="METHYLTRANSFERASE"/>
    <property type="match status" value="1"/>
</dbReference>
<gene>
    <name evidence="2" type="ORF">A2785_02295</name>
</gene>
<dbReference type="GO" id="GO:0008757">
    <property type="term" value="F:S-adenosylmethionine-dependent methyltransferase activity"/>
    <property type="evidence" value="ECO:0007669"/>
    <property type="project" value="InterPro"/>
</dbReference>
<evidence type="ECO:0000313" key="3">
    <source>
        <dbReference type="Proteomes" id="UP000179069"/>
    </source>
</evidence>
<comment type="caution">
    <text evidence="2">The sequence shown here is derived from an EMBL/GenBank/DDBJ whole genome shotgun (WGS) entry which is preliminary data.</text>
</comment>
<sequence length="258" mass="28650">MSTKKLQLMHLFACPQCKTRLFPIKMKGKCPRCGFRYRKSGGIWHFLKTGDVQTQSSAKRYNSMHKKNFIGPDDGSYEILGSFARGNRTVDIACGDGRIETLAPETVGVEFSLNALKNAKSRGVKHLVHADAQALPFTDNSFDVAICAGSLEHFVDPQSAVNEMARVASIQILTVHKKLPFPLSLGERVLTNLGRVTHQPIERPFSRRALMGLLRKAGLHTVFEGVWTLPVNYGKAVSYLPQLSSLPSCHFVVSIKRK</sequence>
<reference evidence="2 3" key="1">
    <citation type="journal article" date="2016" name="Nat. Commun.">
        <title>Thousands of microbial genomes shed light on interconnected biogeochemical processes in an aquifer system.</title>
        <authorList>
            <person name="Anantharaman K."/>
            <person name="Brown C.T."/>
            <person name="Hug L.A."/>
            <person name="Sharon I."/>
            <person name="Castelle C.J."/>
            <person name="Probst A.J."/>
            <person name="Thomas B.C."/>
            <person name="Singh A."/>
            <person name="Wilkins M.J."/>
            <person name="Karaoz U."/>
            <person name="Brodie E.L."/>
            <person name="Williams K.H."/>
            <person name="Hubbard S.S."/>
            <person name="Banfield J.F."/>
        </authorList>
    </citation>
    <scope>NUCLEOTIDE SEQUENCE [LARGE SCALE GENOMIC DNA]</scope>
</reference>
<evidence type="ECO:0000259" key="1">
    <source>
        <dbReference type="Pfam" id="PF08241"/>
    </source>
</evidence>
<dbReference type="InterPro" id="IPR013216">
    <property type="entry name" value="Methyltransf_11"/>
</dbReference>
<dbReference type="AlphaFoldDB" id="A0A1G1VNK6"/>
<dbReference type="InterPro" id="IPR029063">
    <property type="entry name" value="SAM-dependent_MTases_sf"/>
</dbReference>
<dbReference type="Proteomes" id="UP000179069">
    <property type="component" value="Unassembled WGS sequence"/>
</dbReference>
<organism evidence="2 3">
    <name type="scientific">Candidatus Chisholmbacteria bacterium RIFCSPHIGHO2_01_FULL_49_18</name>
    <dbReference type="NCBI Taxonomy" id="1797590"/>
    <lineage>
        <taxon>Bacteria</taxon>
        <taxon>Candidatus Chisholmiibacteriota</taxon>
    </lineage>
</organism>
<protein>
    <recommendedName>
        <fullName evidence="1">Methyltransferase type 11 domain-containing protein</fullName>
    </recommendedName>
</protein>
<accession>A0A1G1VNK6</accession>
<dbReference type="SUPFAM" id="SSF53335">
    <property type="entry name" value="S-adenosyl-L-methionine-dependent methyltransferases"/>
    <property type="match status" value="1"/>
</dbReference>